<proteinExistence type="predicted"/>
<dbReference type="PANTHER" id="PTHR18861:SF0">
    <property type="entry name" value="BRUCHPILOT, ISOFORM J"/>
    <property type="match status" value="1"/>
</dbReference>
<feature type="compositionally biased region" description="Polar residues" evidence="10">
    <location>
        <begin position="46"/>
        <end position="79"/>
    </location>
</feature>
<evidence type="ECO:0000256" key="10">
    <source>
        <dbReference type="SAM" id="MobiDB-lite"/>
    </source>
</evidence>
<sequence>MHQNSHRSRRDIIASATDSLNRSRCVQSSSPQNVPCVRSSISTSCLVSPNHSRRQGQGVSVTGSGTRSTHGSRTGSPLTVTMPLENLQSINAAYSMSQTYLGEGLGNAIPSPNSPVYISNSPGHSRSNSVQSLLRGERDHYSGRTSMDRSVYSDRHTGYMRDRSLDRRDRSLDRHDRSHNRHIDMTERYNTYSGRERSLDREYVPHMGARSLEREHNNLVRSRSIDHEYINDQDVFFPSTPDSYHSKDTLILDLQTHIAQLNKECSLLRKDLESTKDKLSSSMNSIKTFWSPELKKERAMRKEESAKHQVLHDQIRLLQAEGQLAFPGSCLYRYLSLYL</sequence>
<feature type="compositionally biased region" description="Polar residues" evidence="10">
    <location>
        <begin position="116"/>
        <end position="132"/>
    </location>
</feature>
<evidence type="ECO:0000256" key="7">
    <source>
        <dbReference type="ARBA" id="ARBA00023273"/>
    </source>
</evidence>
<keyword evidence="3" id="KW-0597">Phosphoprotein</keyword>
<organism evidence="11 12">
    <name type="scientific">Ridgeia piscesae</name>
    <name type="common">Tubeworm</name>
    <dbReference type="NCBI Taxonomy" id="27915"/>
    <lineage>
        <taxon>Eukaryota</taxon>
        <taxon>Metazoa</taxon>
        <taxon>Spiralia</taxon>
        <taxon>Lophotrochozoa</taxon>
        <taxon>Annelida</taxon>
        <taxon>Polychaeta</taxon>
        <taxon>Sedentaria</taxon>
        <taxon>Canalipalpata</taxon>
        <taxon>Sabellida</taxon>
        <taxon>Siboglinidae</taxon>
        <taxon>Ridgeia</taxon>
    </lineage>
</organism>
<keyword evidence="7" id="KW-0966">Cell projection</keyword>
<dbReference type="Pfam" id="PF10174">
    <property type="entry name" value="Cast"/>
    <property type="match status" value="1"/>
</dbReference>
<keyword evidence="5 9" id="KW-0175">Coiled coil</keyword>
<comment type="subcellular location">
    <subcellularLocation>
        <location evidence="1">Cytoplasm</location>
        <location evidence="1">Cytoskeleton</location>
    </subcellularLocation>
    <subcellularLocation>
        <location evidence="8">Presynapse</location>
    </subcellularLocation>
</comment>
<gene>
    <name evidence="11" type="ORF">NP493_1186g00011</name>
</gene>
<evidence type="ECO:0000256" key="5">
    <source>
        <dbReference type="ARBA" id="ARBA00023054"/>
    </source>
</evidence>
<protein>
    <submittedName>
        <fullName evidence="11">Uncharacterized protein</fullName>
    </submittedName>
</protein>
<feature type="compositionally biased region" description="Basic and acidic residues" evidence="10">
    <location>
        <begin position="151"/>
        <end position="179"/>
    </location>
</feature>
<name>A0AAD9KDY3_RIDPI</name>
<keyword evidence="6" id="KW-0206">Cytoskeleton</keyword>
<dbReference type="AlphaFoldDB" id="A0AAD9KDY3"/>
<evidence type="ECO:0000256" key="4">
    <source>
        <dbReference type="ARBA" id="ARBA00023018"/>
    </source>
</evidence>
<evidence type="ECO:0000256" key="8">
    <source>
        <dbReference type="ARBA" id="ARBA00034106"/>
    </source>
</evidence>
<feature type="region of interest" description="Disordered" evidence="10">
    <location>
        <begin position="116"/>
        <end position="179"/>
    </location>
</feature>
<evidence type="ECO:0000256" key="1">
    <source>
        <dbReference type="ARBA" id="ARBA00004245"/>
    </source>
</evidence>
<dbReference type="Proteomes" id="UP001209878">
    <property type="component" value="Unassembled WGS sequence"/>
</dbReference>
<evidence type="ECO:0000256" key="3">
    <source>
        <dbReference type="ARBA" id="ARBA00022553"/>
    </source>
</evidence>
<keyword evidence="12" id="KW-1185">Reference proteome</keyword>
<keyword evidence="4" id="KW-0770">Synapse</keyword>
<dbReference type="EMBL" id="JAODUO010001185">
    <property type="protein sequence ID" value="KAK2169561.1"/>
    <property type="molecule type" value="Genomic_DNA"/>
</dbReference>
<keyword evidence="2" id="KW-0963">Cytoplasm</keyword>
<dbReference type="GO" id="GO:0007274">
    <property type="term" value="P:neuromuscular synaptic transmission"/>
    <property type="evidence" value="ECO:0007669"/>
    <property type="project" value="TreeGrafter"/>
</dbReference>
<dbReference type="GO" id="GO:0030424">
    <property type="term" value="C:axon"/>
    <property type="evidence" value="ECO:0007669"/>
    <property type="project" value="UniProtKB-SubCell"/>
</dbReference>
<feature type="region of interest" description="Disordered" evidence="10">
    <location>
        <begin position="46"/>
        <end position="80"/>
    </location>
</feature>
<dbReference type="GO" id="GO:0048167">
    <property type="term" value="P:regulation of synaptic plasticity"/>
    <property type="evidence" value="ECO:0007669"/>
    <property type="project" value="TreeGrafter"/>
</dbReference>
<dbReference type="GO" id="GO:0048788">
    <property type="term" value="C:cytoskeleton of presynaptic active zone"/>
    <property type="evidence" value="ECO:0007669"/>
    <property type="project" value="TreeGrafter"/>
</dbReference>
<evidence type="ECO:0000256" key="9">
    <source>
        <dbReference type="SAM" id="Coils"/>
    </source>
</evidence>
<dbReference type="InterPro" id="IPR019323">
    <property type="entry name" value="ELKS/CAST"/>
</dbReference>
<reference evidence="11" key="1">
    <citation type="journal article" date="2023" name="Mol. Biol. Evol.">
        <title>Third-Generation Sequencing Reveals the Adaptive Role of the Epigenome in Three Deep-Sea Polychaetes.</title>
        <authorList>
            <person name="Perez M."/>
            <person name="Aroh O."/>
            <person name="Sun Y."/>
            <person name="Lan Y."/>
            <person name="Juniper S.K."/>
            <person name="Young C.R."/>
            <person name="Angers B."/>
            <person name="Qian P.Y."/>
        </authorList>
    </citation>
    <scope>NUCLEOTIDE SEQUENCE</scope>
    <source>
        <strain evidence="11">R07B-5</strain>
    </source>
</reference>
<accession>A0AAD9KDY3</accession>
<evidence type="ECO:0000313" key="12">
    <source>
        <dbReference type="Proteomes" id="UP001209878"/>
    </source>
</evidence>
<evidence type="ECO:0000256" key="6">
    <source>
        <dbReference type="ARBA" id="ARBA00023212"/>
    </source>
</evidence>
<feature type="coiled-coil region" evidence="9">
    <location>
        <begin position="251"/>
        <end position="278"/>
    </location>
</feature>
<comment type="caution">
    <text evidence="11">The sequence shown here is derived from an EMBL/GenBank/DDBJ whole genome shotgun (WGS) entry which is preliminary data.</text>
</comment>
<dbReference type="GO" id="GO:0098882">
    <property type="term" value="F:structural constituent of presynaptic active zone"/>
    <property type="evidence" value="ECO:0007669"/>
    <property type="project" value="TreeGrafter"/>
</dbReference>
<evidence type="ECO:0000256" key="2">
    <source>
        <dbReference type="ARBA" id="ARBA00022490"/>
    </source>
</evidence>
<evidence type="ECO:0000313" key="11">
    <source>
        <dbReference type="EMBL" id="KAK2169561.1"/>
    </source>
</evidence>
<dbReference type="PANTHER" id="PTHR18861">
    <property type="entry name" value="ELKS/RAB6-INTERACTING/CAST PROTEIN"/>
    <property type="match status" value="1"/>
</dbReference>